<sequence>MGMMLHGRGGRVVGLESPRVPPLSVRRSQRCCGRKGFFEWWKSSDEDASRFGEKAKEKMHQQQLEILRARKDKAKGAQNAERVKQRRAEVSKMMRKKPKRGDEKKEPRVQKYDEPENSIPIPMASFGIPKYDGGERFDLAAPYCDEGYVDEEADVMKKLLGFFKGGAKED</sequence>
<proteinExistence type="predicted"/>
<feature type="compositionally biased region" description="Basic and acidic residues" evidence="1">
    <location>
        <begin position="100"/>
        <end position="114"/>
    </location>
</feature>
<evidence type="ECO:0000256" key="1">
    <source>
        <dbReference type="SAM" id="MobiDB-lite"/>
    </source>
</evidence>
<accession>A0A7S2X1H8</accession>
<feature type="compositionally biased region" description="Basic and acidic residues" evidence="1">
    <location>
        <begin position="81"/>
        <end position="92"/>
    </location>
</feature>
<protein>
    <submittedName>
        <fullName evidence="2">Uncharacterized protein</fullName>
    </submittedName>
</protein>
<dbReference type="AlphaFoldDB" id="A0A7S2X1H8"/>
<dbReference type="InterPro" id="IPR049226">
    <property type="entry name" value="DUF6823"/>
</dbReference>
<dbReference type="Pfam" id="PF20709">
    <property type="entry name" value="DUF6823"/>
    <property type="match status" value="1"/>
</dbReference>
<feature type="region of interest" description="Disordered" evidence="1">
    <location>
        <begin position="70"/>
        <end position="124"/>
    </location>
</feature>
<reference evidence="2" key="1">
    <citation type="submission" date="2021-01" db="EMBL/GenBank/DDBJ databases">
        <authorList>
            <person name="Corre E."/>
            <person name="Pelletier E."/>
            <person name="Niang G."/>
            <person name="Scheremetjew M."/>
            <person name="Finn R."/>
            <person name="Kale V."/>
            <person name="Holt S."/>
            <person name="Cochrane G."/>
            <person name="Meng A."/>
            <person name="Brown T."/>
            <person name="Cohen L."/>
        </authorList>
    </citation>
    <scope>NUCLEOTIDE SEQUENCE</scope>
    <source>
        <strain evidence="2">CCMP1205</strain>
    </source>
</reference>
<dbReference type="EMBL" id="HBHL01013526">
    <property type="protein sequence ID" value="CAD9720032.1"/>
    <property type="molecule type" value="Transcribed_RNA"/>
</dbReference>
<name>A0A7S2X1H8_9CHLO</name>
<organism evidence="2">
    <name type="scientific">Chloropicon primus</name>
    <dbReference type="NCBI Taxonomy" id="1764295"/>
    <lineage>
        <taxon>Eukaryota</taxon>
        <taxon>Viridiplantae</taxon>
        <taxon>Chlorophyta</taxon>
        <taxon>Chloropicophyceae</taxon>
        <taxon>Chloropicales</taxon>
        <taxon>Chloropicaceae</taxon>
        <taxon>Chloropicon</taxon>
    </lineage>
</organism>
<gene>
    <name evidence="2" type="ORF">CPRI1469_LOCUS8898</name>
</gene>
<evidence type="ECO:0000313" key="2">
    <source>
        <dbReference type="EMBL" id="CAD9720032.1"/>
    </source>
</evidence>